<dbReference type="InterPro" id="IPR036597">
    <property type="entry name" value="Fido-like_dom_sf"/>
</dbReference>
<evidence type="ECO:0000313" key="5">
    <source>
        <dbReference type="EMBL" id="EDM29138.1"/>
    </source>
</evidence>
<accession>A6DG21</accession>
<dbReference type="InterPro" id="IPR040198">
    <property type="entry name" value="Fido_containing"/>
</dbReference>
<dbReference type="Pfam" id="PF02661">
    <property type="entry name" value="Fic"/>
    <property type="match status" value="1"/>
</dbReference>
<dbReference type="PROSITE" id="PS51459">
    <property type="entry name" value="FIDO"/>
    <property type="match status" value="1"/>
</dbReference>
<dbReference type="Gene3D" id="1.10.3290.10">
    <property type="entry name" value="Fido-like domain"/>
    <property type="match status" value="1"/>
</dbReference>
<evidence type="ECO:0000313" key="6">
    <source>
        <dbReference type="Proteomes" id="UP000004947"/>
    </source>
</evidence>
<feature type="active site" evidence="1">
    <location>
        <position position="281"/>
    </location>
</feature>
<name>A6DG21_9BACT</name>
<dbReference type="STRING" id="313628.LNTAR_22149"/>
<keyword evidence="6" id="KW-1185">Reference proteome</keyword>
<comment type="caution">
    <text evidence="5">The sequence shown here is derived from an EMBL/GenBank/DDBJ whole genome shotgun (WGS) entry which is preliminary data.</text>
</comment>
<evidence type="ECO:0000259" key="4">
    <source>
        <dbReference type="PROSITE" id="PS51459"/>
    </source>
</evidence>
<keyword evidence="2" id="KW-0067">ATP-binding</keyword>
<gene>
    <name evidence="5" type="ORF">LNTAR_22149</name>
</gene>
<dbReference type="InterPro" id="IPR003812">
    <property type="entry name" value="Fido"/>
</dbReference>
<dbReference type="GO" id="GO:0005524">
    <property type="term" value="F:ATP binding"/>
    <property type="evidence" value="ECO:0007669"/>
    <property type="project" value="UniProtKB-KW"/>
</dbReference>
<dbReference type="Proteomes" id="UP000004947">
    <property type="component" value="Unassembled WGS sequence"/>
</dbReference>
<feature type="domain" description="Fido" evidence="4">
    <location>
        <begin position="194"/>
        <end position="347"/>
    </location>
</feature>
<evidence type="ECO:0000256" key="1">
    <source>
        <dbReference type="PIRSR" id="PIRSR640198-1"/>
    </source>
</evidence>
<dbReference type="SUPFAM" id="SSF140931">
    <property type="entry name" value="Fic-like"/>
    <property type="match status" value="1"/>
</dbReference>
<organism evidence="5 6">
    <name type="scientific">Lentisphaera araneosa HTCC2155</name>
    <dbReference type="NCBI Taxonomy" id="313628"/>
    <lineage>
        <taxon>Bacteria</taxon>
        <taxon>Pseudomonadati</taxon>
        <taxon>Lentisphaerota</taxon>
        <taxon>Lentisphaeria</taxon>
        <taxon>Lentisphaerales</taxon>
        <taxon>Lentisphaeraceae</taxon>
        <taxon>Lentisphaera</taxon>
    </lineage>
</organism>
<proteinExistence type="predicted"/>
<evidence type="ECO:0000256" key="2">
    <source>
        <dbReference type="PIRSR" id="PIRSR640198-2"/>
    </source>
</evidence>
<dbReference type="AlphaFoldDB" id="A6DG21"/>
<reference evidence="5 6" key="1">
    <citation type="journal article" date="2010" name="J. Bacteriol.">
        <title>Genome sequence of Lentisphaera araneosa HTCC2155T, the type species of the order Lentisphaerales in the phylum Lentisphaerae.</title>
        <authorList>
            <person name="Thrash J.C."/>
            <person name="Cho J.C."/>
            <person name="Vergin K.L."/>
            <person name="Morris R.M."/>
            <person name="Giovannoni S.J."/>
        </authorList>
    </citation>
    <scope>NUCLEOTIDE SEQUENCE [LARGE SCALE GENOMIC DNA]</scope>
    <source>
        <strain evidence="5 6">HTCC2155</strain>
    </source>
</reference>
<dbReference type="EMBL" id="ABCK01000002">
    <property type="protein sequence ID" value="EDM29138.1"/>
    <property type="molecule type" value="Genomic_DNA"/>
</dbReference>
<dbReference type="PANTHER" id="PTHR13504:SF38">
    <property type="entry name" value="FIDO DOMAIN-CONTAINING PROTEIN"/>
    <property type="match status" value="1"/>
</dbReference>
<evidence type="ECO:0000256" key="3">
    <source>
        <dbReference type="PIRSR" id="PIRSR640198-3"/>
    </source>
</evidence>
<dbReference type="PANTHER" id="PTHR13504">
    <property type="entry name" value="FIDO DOMAIN-CONTAINING PROTEIN DDB_G0283145"/>
    <property type="match status" value="1"/>
</dbReference>
<keyword evidence="2" id="KW-0547">Nucleotide-binding</keyword>
<sequence length="368" mass="42855">MEKDSSISYIDVDQVKKNGKRMKRYSLKVSESMYEAIKELGSQQKFIDLVIRKFLEGKLVPKTLEKSTALSHQLSFKLEDDQISSLLTRADKAESRWMLKLLRQLLNSELKVPQLNFLEDLDHDLAAILKNRIRDEWTHDSTSIEGNTLSLGETSFILNEGLTVSGKSLREHDEIAGHARAIELVYSIYRDEKLSEDKIFDLHRAMMINPDFDVQKPVGAWKREENGAYWGREYMLYPSPLATPNLMEIWLKEFNALPRKLDLQQAILAYSRLHILFACVHPFYDGNGRMARLLANIPVLRSGYPPITIDSAHRYDYLQMMRQYKLIDEGSLEFTGDLNDFQDFVYQQWKKTIDIVEEVRALQQERNK</sequence>
<protein>
    <recommendedName>
        <fullName evidence="4">Fido domain-containing protein</fullName>
    </recommendedName>
</protein>
<feature type="site" description="Important for autoinhibition of adenylyltransferase activity" evidence="3">
    <location>
        <position position="145"/>
    </location>
</feature>
<dbReference type="eggNOG" id="COG3177">
    <property type="taxonomic scope" value="Bacteria"/>
</dbReference>
<feature type="binding site" evidence="2">
    <location>
        <begin position="285"/>
        <end position="292"/>
    </location>
    <ligand>
        <name>ATP</name>
        <dbReference type="ChEBI" id="CHEBI:30616"/>
    </ligand>
</feature>